<evidence type="ECO:0000256" key="1">
    <source>
        <dbReference type="ARBA" id="ARBA00022729"/>
    </source>
</evidence>
<dbReference type="NCBIfam" id="TIGR02232">
    <property type="entry name" value="myxo_disulf_rpt"/>
    <property type="match status" value="2"/>
</dbReference>
<protein>
    <recommendedName>
        <fullName evidence="5">EGF-like domain-containing protein</fullName>
    </recommendedName>
</protein>
<feature type="domain" description="EGF-like" evidence="5">
    <location>
        <begin position="765"/>
        <end position="810"/>
    </location>
</feature>
<feature type="transmembrane region" description="Helical" evidence="4">
    <location>
        <begin position="1153"/>
        <end position="1181"/>
    </location>
</feature>
<gene>
    <name evidence="6" type="ORF">PPRIM_AZ9-3.1.T1270055</name>
</gene>
<comment type="caution">
    <text evidence="6">The sequence shown here is derived from an EMBL/GenBank/DDBJ whole genome shotgun (WGS) entry which is preliminary data.</text>
</comment>
<keyword evidence="4" id="KW-1133">Transmembrane helix</keyword>
<accession>A0A8S1PQI7</accession>
<proteinExistence type="predicted"/>
<dbReference type="SMART" id="SM00181">
    <property type="entry name" value="EGF"/>
    <property type="match status" value="6"/>
</dbReference>
<organism evidence="6 7">
    <name type="scientific">Paramecium primaurelia</name>
    <dbReference type="NCBI Taxonomy" id="5886"/>
    <lineage>
        <taxon>Eukaryota</taxon>
        <taxon>Sar</taxon>
        <taxon>Alveolata</taxon>
        <taxon>Ciliophora</taxon>
        <taxon>Intramacronucleata</taxon>
        <taxon>Oligohymenophorea</taxon>
        <taxon>Peniculida</taxon>
        <taxon>Parameciidae</taxon>
        <taxon>Paramecium</taxon>
    </lineage>
</organism>
<feature type="domain" description="EGF-like" evidence="5">
    <location>
        <begin position="942"/>
        <end position="984"/>
    </location>
</feature>
<feature type="transmembrane region" description="Helical" evidence="4">
    <location>
        <begin position="1193"/>
        <end position="1212"/>
    </location>
</feature>
<evidence type="ECO:0000256" key="3">
    <source>
        <dbReference type="ARBA" id="ARBA00023157"/>
    </source>
</evidence>
<evidence type="ECO:0000313" key="7">
    <source>
        <dbReference type="Proteomes" id="UP000688137"/>
    </source>
</evidence>
<keyword evidence="4" id="KW-0472">Membrane</keyword>
<feature type="domain" description="EGF-like" evidence="5">
    <location>
        <begin position="904"/>
        <end position="941"/>
    </location>
</feature>
<evidence type="ECO:0000256" key="2">
    <source>
        <dbReference type="ARBA" id="ARBA00022737"/>
    </source>
</evidence>
<keyword evidence="2" id="KW-0677">Repeat</keyword>
<feature type="transmembrane region" description="Helical" evidence="4">
    <location>
        <begin position="1329"/>
        <end position="1347"/>
    </location>
</feature>
<feature type="transmembrane region" description="Helical" evidence="4">
    <location>
        <begin position="1353"/>
        <end position="1370"/>
    </location>
</feature>
<feature type="domain" description="EGF-like" evidence="5">
    <location>
        <begin position="148"/>
        <end position="178"/>
    </location>
</feature>
<keyword evidence="1" id="KW-0732">Signal</keyword>
<evidence type="ECO:0000256" key="4">
    <source>
        <dbReference type="SAM" id="Phobius"/>
    </source>
</evidence>
<dbReference type="SMART" id="SM00261">
    <property type="entry name" value="FU"/>
    <property type="match status" value="6"/>
</dbReference>
<dbReference type="EMBL" id="CAJJDM010000130">
    <property type="protein sequence ID" value="CAD8105405.1"/>
    <property type="molecule type" value="Genomic_DNA"/>
</dbReference>
<dbReference type="PANTHER" id="PTHR15332">
    <property type="entry name" value="PROPROTEIN CONVERTASE SUBTILISIN_KEXIN TYPE 5-LIKE"/>
    <property type="match status" value="1"/>
</dbReference>
<keyword evidence="7" id="KW-1185">Reference proteome</keyword>
<feature type="transmembrane region" description="Helical" evidence="4">
    <location>
        <begin position="1382"/>
        <end position="1400"/>
    </location>
</feature>
<dbReference type="PANTHER" id="PTHR15332:SF175">
    <property type="entry name" value="PROPROTEIN CONVERTASE SUBTILISIN_KEXIN TYPE 5-LIKE"/>
    <property type="match status" value="1"/>
</dbReference>
<dbReference type="InterPro" id="IPR011936">
    <property type="entry name" value="Myxo_disulph_rpt"/>
</dbReference>
<evidence type="ECO:0000259" key="5">
    <source>
        <dbReference type="SMART" id="SM00181"/>
    </source>
</evidence>
<feature type="domain" description="EGF-like" evidence="5">
    <location>
        <begin position="818"/>
        <end position="865"/>
    </location>
</feature>
<feature type="transmembrane region" description="Helical" evidence="4">
    <location>
        <begin position="1277"/>
        <end position="1295"/>
    </location>
</feature>
<dbReference type="Proteomes" id="UP000688137">
    <property type="component" value="Unassembled WGS sequence"/>
</dbReference>
<keyword evidence="3" id="KW-1015">Disulfide bond</keyword>
<feature type="transmembrane region" description="Helical" evidence="4">
    <location>
        <begin position="1301"/>
        <end position="1317"/>
    </location>
</feature>
<feature type="domain" description="EGF-like" evidence="5">
    <location>
        <begin position="669"/>
        <end position="716"/>
    </location>
</feature>
<feature type="transmembrane region" description="Helical" evidence="4">
    <location>
        <begin position="1412"/>
        <end position="1433"/>
    </location>
</feature>
<name>A0A8S1PQI7_PARPR</name>
<sequence length="1475" mass="176118">MNIIFYGISILTYQIQQIQASPVWILLDDDLKPIIQNQQIYTPLNDNHYSIQYQTIYNISTNNIGYIQSRIVIDIKLILDIPLKHEQEIQQLFNQKNFSQFHCTSLSLDNQTYICNMDLIAQQQNFIEIVIQLGINFQIRNLQIYLLKCTQNCALCKLQTNECLKCEDQYKLTKESCRRIYDINYHITELTYTLNYLGNQYIGYFQFVNKNNLLTISTVDVNNIILDYNTTNTTKEIIIDNNIQIGPFIQNEGIQYYNFNLNIHEPIHIKIDYTIYLLYDDDYLLSILYYSINGYEKDIFLSHNFLDGQEDCHTSSYQNCKICKFYNLYYNVTQIDNLKIQGGFPLQQQNVAWALGNIKVTQIQSLKCQYKIHKQSCLKQCPLGTVDDNNVCLDKIQEKFIVLHNFQYIKKFDFLTNNHFYLEIYQLYFKYENSIYELINRNLQIEIKKKKKLQIYFKLIIIDANINEQIIVNLFNYSLTFNVTDMKPLINIIGSEELNDYAFEFQNKNFEFQNEKGSSKLQIIRKGCQQQYCSILISELLIVSPKCTHDCEECNEESSCTILENIQCPQYYYYINFECRQCQQKCIKCNYFEQCLECEEGYVLFSGECYQHNKLNYQITRPLRIQPKDSIYNLQSILTNCDDQYQIRNVEFCLCQNGYIFNQEYQCVPCREQCLTCIRSINYCQSCRSTENRRLESGQCICQEGYYEQNGNLQCKKCLQKCKQCQYKEFICTECYLSQHRVLNLNNCICQDGYYHDYINDICLQCKKTCKNCKDYDTCIDCDELQFRILTFQNQCICQQGYFLNNEQCQSCHYTCLECQNSSEFNKCTKCTQDRKRKNIQMDYFECICQDGYYDIGQQQCYDCQLIDNPKIDHYCYTKCGDGIIQWNEECDNGIQIQRDGCNQCKLSQSKCQNEICQICYQKECVLCQDGYYLQSDYSCDKCSSICKTCKINPYNCIICAENNHQCSNCLPDKGYIYLENQCQNICGDGYITLEEECDDGNLIDNDGCNQNCQIEHFFVCGNTCINKPSWNIYISQNKLDKYYSNQRQYHITIQNYESNIEKEQFQLFYLNTQHNCGNLYYTIIKQSKVDFQQFIINLNLYQSCIDQYLNLVLLNDSKIIYQKQIQILNYFTIQYQFIFDYLLQSFHLLLQAYSIIFMINFIFIQSYQYIEILLLFQIIAYQKHFLILTPKYFETFVQLFSPFQMIIFSQFDLHNNEQTQQEMNQSQIKDNIIRQFILIIILIVTTSILRLLIYILIRIKQNRSHQKIIQKLQKQITYQIVYFINYFNYSLYILITLNQYSIQILFYIAFITTYHIKIQKYLRKQKPIRFIILLNTIYILILMMMINNQIFQLLLTSLIVGVQLILSIIEKNYFQLKYKLLLSNLWGTHFIYLIFELYTSTVQKYEQFNQILGSILIFNYFVILLLYILDILRNSFINTKQQYQKFKDRYIVTHQDHQYYDINTIPSLTQRIQR</sequence>
<evidence type="ECO:0000313" key="6">
    <source>
        <dbReference type="EMBL" id="CAD8105405.1"/>
    </source>
</evidence>
<feature type="transmembrane region" description="Helical" evidence="4">
    <location>
        <begin position="1232"/>
        <end position="1257"/>
    </location>
</feature>
<reference evidence="6" key="1">
    <citation type="submission" date="2021-01" db="EMBL/GenBank/DDBJ databases">
        <authorList>
            <consortium name="Genoscope - CEA"/>
            <person name="William W."/>
        </authorList>
    </citation>
    <scope>NUCLEOTIDE SEQUENCE</scope>
</reference>
<dbReference type="OMA" id="KNIQMDY"/>
<dbReference type="InterPro" id="IPR006212">
    <property type="entry name" value="Furin_repeat"/>
</dbReference>
<keyword evidence="4" id="KW-0812">Transmembrane</keyword>
<dbReference type="Pfam" id="PF13948">
    <property type="entry name" value="DUF4215"/>
    <property type="match status" value="2"/>
</dbReference>
<dbReference type="InterPro" id="IPR000742">
    <property type="entry name" value="EGF"/>
</dbReference>